<reference evidence="8 9" key="1">
    <citation type="submission" date="2016-07" db="EMBL/GenBank/DDBJ databases">
        <title>Pervasive Adenine N6-methylation of Active Genes in Fungi.</title>
        <authorList>
            <consortium name="DOE Joint Genome Institute"/>
            <person name="Mondo S.J."/>
            <person name="Dannebaum R.O."/>
            <person name="Kuo R.C."/>
            <person name="Labutti K."/>
            <person name="Haridas S."/>
            <person name="Kuo A."/>
            <person name="Salamov A."/>
            <person name="Ahrendt S.R."/>
            <person name="Lipzen A."/>
            <person name="Sullivan W."/>
            <person name="Andreopoulos W.B."/>
            <person name="Clum A."/>
            <person name="Lindquist E."/>
            <person name="Daum C."/>
            <person name="Ramamoorthy G.K."/>
            <person name="Gryganskyi A."/>
            <person name="Culley D."/>
            <person name="Magnuson J.K."/>
            <person name="James T.Y."/>
            <person name="O'Malley M.A."/>
            <person name="Stajich J.E."/>
            <person name="Spatafora J.W."/>
            <person name="Visel A."/>
            <person name="Grigoriev I.V."/>
        </authorList>
    </citation>
    <scope>NUCLEOTIDE SEQUENCE [LARGE SCALE GENOMIC DNA]</scope>
    <source>
        <strain evidence="8 9">62-1032</strain>
    </source>
</reference>
<feature type="compositionally biased region" description="Low complexity" evidence="6">
    <location>
        <begin position="99"/>
        <end position="108"/>
    </location>
</feature>
<dbReference type="STRING" id="106004.A0A1Y2D9P1"/>
<keyword evidence="3" id="KW-0805">Transcription regulation</keyword>
<evidence type="ECO:0000256" key="2">
    <source>
        <dbReference type="ARBA" id="ARBA00022723"/>
    </source>
</evidence>
<gene>
    <name evidence="8" type="ORF">BCR35DRAFT_309949</name>
</gene>
<organism evidence="8 9">
    <name type="scientific">Leucosporidium creatinivorum</name>
    <dbReference type="NCBI Taxonomy" id="106004"/>
    <lineage>
        <taxon>Eukaryota</taxon>
        <taxon>Fungi</taxon>
        <taxon>Dikarya</taxon>
        <taxon>Basidiomycota</taxon>
        <taxon>Pucciniomycotina</taxon>
        <taxon>Microbotryomycetes</taxon>
        <taxon>Leucosporidiales</taxon>
        <taxon>Leucosporidium</taxon>
    </lineage>
</organism>
<dbReference type="SMART" id="SM00066">
    <property type="entry name" value="GAL4"/>
    <property type="match status" value="1"/>
</dbReference>
<name>A0A1Y2D9P1_9BASI</name>
<dbReference type="PROSITE" id="PS50048">
    <property type="entry name" value="ZN2_CY6_FUNGAL_2"/>
    <property type="match status" value="1"/>
</dbReference>
<feature type="region of interest" description="Disordered" evidence="6">
    <location>
        <begin position="72"/>
        <end position="164"/>
    </location>
</feature>
<feature type="compositionally biased region" description="Polar residues" evidence="6">
    <location>
        <begin position="807"/>
        <end position="816"/>
    </location>
</feature>
<dbReference type="GO" id="GO:0000981">
    <property type="term" value="F:DNA-binding transcription factor activity, RNA polymerase II-specific"/>
    <property type="evidence" value="ECO:0007669"/>
    <property type="project" value="InterPro"/>
</dbReference>
<dbReference type="InParanoid" id="A0A1Y2D9P1"/>
<protein>
    <recommendedName>
        <fullName evidence="7">Zn(2)-C6 fungal-type domain-containing protein</fullName>
    </recommendedName>
</protein>
<comment type="caution">
    <text evidence="8">The sequence shown here is derived from an EMBL/GenBank/DDBJ whole genome shotgun (WGS) entry which is preliminary data.</text>
</comment>
<keyword evidence="2" id="KW-0479">Metal-binding</keyword>
<dbReference type="Pfam" id="PF00172">
    <property type="entry name" value="Zn_clus"/>
    <property type="match status" value="1"/>
</dbReference>
<dbReference type="AlphaFoldDB" id="A0A1Y2D9P1"/>
<dbReference type="SUPFAM" id="SSF57701">
    <property type="entry name" value="Zn2/Cys6 DNA-binding domain"/>
    <property type="match status" value="1"/>
</dbReference>
<evidence type="ECO:0000256" key="4">
    <source>
        <dbReference type="ARBA" id="ARBA00023163"/>
    </source>
</evidence>
<keyword evidence="4" id="KW-0804">Transcription</keyword>
<dbReference type="InterPro" id="IPR036864">
    <property type="entry name" value="Zn2-C6_fun-type_DNA-bd_sf"/>
</dbReference>
<dbReference type="Gene3D" id="4.10.240.10">
    <property type="entry name" value="Zn(2)-C6 fungal-type DNA-binding domain"/>
    <property type="match status" value="1"/>
</dbReference>
<dbReference type="InterPro" id="IPR001138">
    <property type="entry name" value="Zn2Cys6_DnaBD"/>
</dbReference>
<dbReference type="InterPro" id="IPR050815">
    <property type="entry name" value="TF_fung"/>
</dbReference>
<dbReference type="Proteomes" id="UP000193467">
    <property type="component" value="Unassembled WGS sequence"/>
</dbReference>
<evidence type="ECO:0000256" key="1">
    <source>
        <dbReference type="ARBA" id="ARBA00004123"/>
    </source>
</evidence>
<dbReference type="GO" id="GO:0005634">
    <property type="term" value="C:nucleus"/>
    <property type="evidence" value="ECO:0007669"/>
    <property type="project" value="UniProtKB-SubCell"/>
</dbReference>
<dbReference type="CDD" id="cd00067">
    <property type="entry name" value="GAL4"/>
    <property type="match status" value="1"/>
</dbReference>
<evidence type="ECO:0000256" key="5">
    <source>
        <dbReference type="ARBA" id="ARBA00023242"/>
    </source>
</evidence>
<dbReference type="CDD" id="cd12148">
    <property type="entry name" value="fungal_TF_MHR"/>
    <property type="match status" value="1"/>
</dbReference>
<feature type="domain" description="Zn(2)-C6 fungal-type" evidence="7">
    <location>
        <begin position="166"/>
        <end position="196"/>
    </location>
</feature>
<proteinExistence type="predicted"/>
<evidence type="ECO:0000256" key="3">
    <source>
        <dbReference type="ARBA" id="ARBA00023015"/>
    </source>
</evidence>
<accession>A0A1Y2D9P1</accession>
<feature type="region of interest" description="Disordered" evidence="6">
    <location>
        <begin position="795"/>
        <end position="825"/>
    </location>
</feature>
<dbReference type="GO" id="GO:0008270">
    <property type="term" value="F:zinc ion binding"/>
    <property type="evidence" value="ECO:0007669"/>
    <property type="project" value="InterPro"/>
</dbReference>
<dbReference type="PANTHER" id="PTHR47338">
    <property type="entry name" value="ZN(II)2CYS6 TRANSCRIPTION FACTOR (EUROFUNG)-RELATED"/>
    <property type="match status" value="1"/>
</dbReference>
<feature type="compositionally biased region" description="Polar residues" evidence="6">
    <location>
        <begin position="84"/>
        <end position="95"/>
    </location>
</feature>
<dbReference type="PROSITE" id="PS00463">
    <property type="entry name" value="ZN2_CY6_FUNGAL_1"/>
    <property type="match status" value="1"/>
</dbReference>
<feature type="region of interest" description="Disordered" evidence="6">
    <location>
        <begin position="1"/>
        <end position="47"/>
    </location>
</feature>
<keyword evidence="5" id="KW-0539">Nucleus</keyword>
<dbReference type="OrthoDB" id="10261408at2759"/>
<evidence type="ECO:0000256" key="6">
    <source>
        <dbReference type="SAM" id="MobiDB-lite"/>
    </source>
</evidence>
<dbReference type="PANTHER" id="PTHR47338:SF27">
    <property type="entry name" value="ZN(II)2CYS6 TRANSCRIPTION FACTOR (EUROFUNG)"/>
    <property type="match status" value="1"/>
</dbReference>
<comment type="subcellular location">
    <subcellularLocation>
        <location evidence="1">Nucleus</location>
    </subcellularLocation>
</comment>
<keyword evidence="9" id="KW-1185">Reference proteome</keyword>
<dbReference type="EMBL" id="MCGR01000088">
    <property type="protein sequence ID" value="ORY55970.1"/>
    <property type="molecule type" value="Genomic_DNA"/>
</dbReference>
<evidence type="ECO:0000259" key="7">
    <source>
        <dbReference type="PROSITE" id="PS50048"/>
    </source>
</evidence>
<sequence>MDDRHGYAPYNLPLTSTTNGNGARGVPGHHLATPHPQPPPLHAAAGSSGYYGASAAGQYAAYPPYVDPAIASSSTRNHGGPFSPATTSGTQSRSGSIAGGMQSEASSSSGGGAARPGPPIDMTVNFAMEQPSSGGSGQNPSKRARSDDTGSGPSGGGTPRGLTDKACKTCRVRKVKCDRRWPKCQRCKDRGEECDFGSMVPVDVITDLPTLNADPRVAELENQVVILQMQLSESRRAGSADAPLTPNPALAEAIRSSFLSGTRDAHLFIDRFLAQNINSPLVWGGTIADFSGIGEHSLDWQLARPQLAKALSLHLIHSFFSSCCSFLPIFDPWHNRLPEICEHIDHLDPANQVAVSAFCAMGARASPHSAFLGVHEVGPADPDTHIANHAARAAGVRREQACRSLHVRTYDLCNDLDIQHDASPVNFEALMVELQMLIFNELIPRKSRTLVRLAFGQFQDLQNSTLADEIKHELARAYSLPLFTCDAITSAYARKVPIITVADCRQYLRGLSIPDFGVDLLQRNMEKHIPPTLPKGTLTHEVLVHATHEVHAWLGQAQRTFAEMAVHRSDQVLLSTEIYALWRAVDQIHQASQNLQTTLINLDYAPIACGADGCNDLHLRFITRLDRDTMDITLLIHALIKERKIGGALGASLFLESEKRVRNALKLVSFYSELYITSRDPHMTYHLFWQLELLPDWSEMVMQRFGEPSGPATEALECSEVELDWFVKGLSCAAYYHPIAMGRLLQMEKNRRPPRQPSASSFSDSFGATAPAGGLGATVSPNHYAAQVPLPSPSFATPTLAHPPHTQVHSHPQVSPNLGARIPVHSAPSSGLVGAARTSGTTLVAPVSAAMAGGREIIGGDLQSGVTNPSASKKWGDWSGDLDAKIWKGGGT</sequence>
<evidence type="ECO:0000313" key="9">
    <source>
        <dbReference type="Proteomes" id="UP000193467"/>
    </source>
</evidence>
<evidence type="ECO:0000313" key="8">
    <source>
        <dbReference type="EMBL" id="ORY55970.1"/>
    </source>
</evidence>